<keyword evidence="2 6" id="KW-0812">Transmembrane</keyword>
<evidence type="ECO:0000256" key="6">
    <source>
        <dbReference type="SAM" id="Phobius"/>
    </source>
</evidence>
<keyword evidence="3 6" id="KW-1133">Transmembrane helix</keyword>
<keyword evidence="9" id="KW-1185">Reference proteome</keyword>
<evidence type="ECO:0000256" key="4">
    <source>
        <dbReference type="ARBA" id="ARBA00023136"/>
    </source>
</evidence>
<evidence type="ECO:0000313" key="9">
    <source>
        <dbReference type="Proteomes" id="UP001396898"/>
    </source>
</evidence>
<comment type="subcellular location">
    <subcellularLocation>
        <location evidence="1">Membrane</location>
        <topology evidence="1">Multi-pass membrane protein</topology>
    </subcellularLocation>
</comment>
<dbReference type="InterPro" id="IPR049326">
    <property type="entry name" value="Rhodopsin_dom_fungi"/>
</dbReference>
<feature type="transmembrane region" description="Helical" evidence="6">
    <location>
        <begin position="223"/>
        <end position="247"/>
    </location>
</feature>
<dbReference type="Pfam" id="PF20684">
    <property type="entry name" value="Fung_rhodopsin"/>
    <property type="match status" value="1"/>
</dbReference>
<dbReference type="PANTHER" id="PTHR33048:SF42">
    <property type="entry name" value="INTEGRAL MEMBRANE PROTEIN"/>
    <property type="match status" value="1"/>
</dbReference>
<evidence type="ECO:0000256" key="1">
    <source>
        <dbReference type="ARBA" id="ARBA00004141"/>
    </source>
</evidence>
<evidence type="ECO:0000256" key="2">
    <source>
        <dbReference type="ARBA" id="ARBA00022692"/>
    </source>
</evidence>
<protein>
    <recommendedName>
        <fullName evidence="7">Rhodopsin domain-containing protein</fullName>
    </recommendedName>
</protein>
<dbReference type="InterPro" id="IPR052337">
    <property type="entry name" value="SAT4-like"/>
</dbReference>
<feature type="transmembrane region" description="Helical" evidence="6">
    <location>
        <begin position="259"/>
        <end position="284"/>
    </location>
</feature>
<keyword evidence="4 6" id="KW-0472">Membrane</keyword>
<comment type="similarity">
    <text evidence="5">Belongs to the SAT4 family.</text>
</comment>
<feature type="domain" description="Rhodopsin" evidence="7">
    <location>
        <begin position="104"/>
        <end position="285"/>
    </location>
</feature>
<organism evidence="8 9">
    <name type="scientific">Apiospora marii</name>
    <dbReference type="NCBI Taxonomy" id="335849"/>
    <lineage>
        <taxon>Eukaryota</taxon>
        <taxon>Fungi</taxon>
        <taxon>Dikarya</taxon>
        <taxon>Ascomycota</taxon>
        <taxon>Pezizomycotina</taxon>
        <taxon>Sordariomycetes</taxon>
        <taxon>Xylariomycetidae</taxon>
        <taxon>Amphisphaeriales</taxon>
        <taxon>Apiosporaceae</taxon>
        <taxon>Apiospora</taxon>
    </lineage>
</organism>
<evidence type="ECO:0000313" key="8">
    <source>
        <dbReference type="EMBL" id="KAK8001117.1"/>
    </source>
</evidence>
<feature type="transmembrane region" description="Helical" evidence="6">
    <location>
        <begin position="137"/>
        <end position="156"/>
    </location>
</feature>
<comment type="caution">
    <text evidence="8">The sequence shown here is derived from an EMBL/GenBank/DDBJ whole genome shotgun (WGS) entry which is preliminary data.</text>
</comment>
<feature type="transmembrane region" description="Helical" evidence="6">
    <location>
        <begin position="25"/>
        <end position="57"/>
    </location>
</feature>
<accession>A0ABR1R5V3</accession>
<proteinExistence type="inferred from homology"/>
<reference evidence="8 9" key="1">
    <citation type="submission" date="2023-01" db="EMBL/GenBank/DDBJ databases">
        <title>Analysis of 21 Apiospora genomes using comparative genomics revels a genus with tremendous synthesis potential of carbohydrate active enzymes and secondary metabolites.</title>
        <authorList>
            <person name="Sorensen T."/>
        </authorList>
    </citation>
    <scope>NUCLEOTIDE SEQUENCE [LARGE SCALE GENOMIC DNA]</scope>
    <source>
        <strain evidence="8 9">CBS 20057</strain>
    </source>
</reference>
<sequence>MPNSTESPPIDPTAKDPSLTVNGSLWTMTFVAMIFLFIRLWIKVVMIGPVKFFAVLLPLNRPCSRYHDVQATLAANSSIWGVLLSMGFGTNLTFTGRMTTLSAVSGITTSFARVWSKTSFALTLLRVFEEKYRLQRIIIWFIVVSMHVFSLTQAVITWKRPCERASTDEREAVLPGACMSIVTIGALQVSVVAYSGFMDFVLALFPWWIVWKLHMRLQEKIGMGVAMSLGILAGVFAILNITSTLALSGPEFSTYKLAMLSIVASAEPTVTIIAASIPVLRILLRDMYHKPTLIEVSTKGTSRAELRRTSTKLDRNTVADESHGIVQKTEVEIEYTRKSSHGARDARAAGYELEDWDLGLRPIQSGRAR</sequence>
<evidence type="ECO:0000259" key="7">
    <source>
        <dbReference type="Pfam" id="PF20684"/>
    </source>
</evidence>
<gene>
    <name evidence="8" type="ORF">PG991_013339</name>
</gene>
<evidence type="ECO:0000256" key="5">
    <source>
        <dbReference type="ARBA" id="ARBA00038359"/>
    </source>
</evidence>
<name>A0ABR1R5V3_9PEZI</name>
<feature type="transmembrane region" description="Helical" evidence="6">
    <location>
        <begin position="191"/>
        <end position="211"/>
    </location>
</feature>
<dbReference type="Proteomes" id="UP001396898">
    <property type="component" value="Unassembled WGS sequence"/>
</dbReference>
<dbReference type="PANTHER" id="PTHR33048">
    <property type="entry name" value="PTH11-LIKE INTEGRAL MEMBRANE PROTEIN (AFU_ORTHOLOGUE AFUA_5G11245)"/>
    <property type="match status" value="1"/>
</dbReference>
<dbReference type="EMBL" id="JAQQWI010000018">
    <property type="protein sequence ID" value="KAK8001117.1"/>
    <property type="molecule type" value="Genomic_DNA"/>
</dbReference>
<evidence type="ECO:0000256" key="3">
    <source>
        <dbReference type="ARBA" id="ARBA00022989"/>
    </source>
</evidence>